<dbReference type="EnsemblPlants" id="HORVU.MOREX.r3.5HG0498970.1">
    <property type="protein sequence ID" value="HORVU.MOREX.r3.5HG0498970.1.CDS1"/>
    <property type="gene ID" value="HORVU.MOREX.r3.5HG0498970"/>
</dbReference>
<reference evidence="1" key="3">
    <citation type="submission" date="2022-01" db="UniProtKB">
        <authorList>
            <consortium name="EnsemblPlants"/>
        </authorList>
    </citation>
    <scope>IDENTIFICATION</scope>
    <source>
        <strain evidence="1">subsp. vulgare</strain>
    </source>
</reference>
<dbReference type="eggNOG" id="ENOG502R5ZT">
    <property type="taxonomic scope" value="Eukaryota"/>
</dbReference>
<sequence length="103" mass="11278">MYMKLAPRQQLLIVTRERQALKRKTNVIKTERFSSFHILLATTSLMGDGKESSSGFWSTVASCFRPPKGKPASTGGRTTMYDPAGGMVAAARHFSGAHKINFG</sequence>
<name>M0YKS2_HORVV</name>
<proteinExistence type="predicted"/>
<reference evidence="1" key="2">
    <citation type="submission" date="2020-10" db="EMBL/GenBank/DDBJ databases">
        <authorList>
            <person name="Scholz U."/>
            <person name="Mascher M."/>
            <person name="Fiebig A."/>
        </authorList>
    </citation>
    <scope>NUCLEOTIDE SEQUENCE [LARGE SCALE GENOMIC DNA]</scope>
    <source>
        <strain evidence="1">cv. Morex</strain>
    </source>
</reference>
<evidence type="ECO:0000313" key="2">
    <source>
        <dbReference type="Proteomes" id="UP000011116"/>
    </source>
</evidence>
<dbReference type="InParanoid" id="M0YKS2"/>
<evidence type="ECO:0000313" key="1">
    <source>
        <dbReference type="EnsemblPlants" id="HORVU.MOREX.r3.5HG0498970.1.CDS1"/>
    </source>
</evidence>
<protein>
    <submittedName>
        <fullName evidence="1">Uncharacterized protein</fullName>
    </submittedName>
</protein>
<dbReference type="Gramene" id="HORVU.MOREX.r3.5HG0498970.1">
    <property type="protein sequence ID" value="HORVU.MOREX.r3.5HG0498970.1.CDS1"/>
    <property type="gene ID" value="HORVU.MOREX.r3.5HG0498970"/>
</dbReference>
<organism evidence="1 2">
    <name type="scientific">Hordeum vulgare subsp. vulgare</name>
    <name type="common">Domesticated barley</name>
    <dbReference type="NCBI Taxonomy" id="112509"/>
    <lineage>
        <taxon>Eukaryota</taxon>
        <taxon>Viridiplantae</taxon>
        <taxon>Streptophyta</taxon>
        <taxon>Embryophyta</taxon>
        <taxon>Tracheophyta</taxon>
        <taxon>Spermatophyta</taxon>
        <taxon>Magnoliopsida</taxon>
        <taxon>Liliopsida</taxon>
        <taxon>Poales</taxon>
        <taxon>Poaceae</taxon>
        <taxon>BOP clade</taxon>
        <taxon>Pooideae</taxon>
        <taxon>Triticodae</taxon>
        <taxon>Triticeae</taxon>
        <taxon>Hordeinae</taxon>
        <taxon>Hordeum</taxon>
    </lineage>
</organism>
<reference evidence="2" key="1">
    <citation type="journal article" date="2012" name="Nature">
        <title>A physical, genetic and functional sequence assembly of the barley genome.</title>
        <authorList>
            <consortium name="The International Barley Genome Sequencing Consortium"/>
            <person name="Mayer K.F."/>
            <person name="Waugh R."/>
            <person name="Brown J.W."/>
            <person name="Schulman A."/>
            <person name="Langridge P."/>
            <person name="Platzer M."/>
            <person name="Fincher G.B."/>
            <person name="Muehlbauer G.J."/>
            <person name="Sato K."/>
            <person name="Close T.J."/>
            <person name="Wise R.P."/>
            <person name="Stein N."/>
        </authorList>
    </citation>
    <scope>NUCLEOTIDE SEQUENCE [LARGE SCALE GENOMIC DNA]</scope>
    <source>
        <strain evidence="2">cv. Morex</strain>
    </source>
</reference>
<dbReference type="Proteomes" id="UP000011116">
    <property type="component" value="Chromosome 5H"/>
</dbReference>
<dbReference type="Gramene" id="HORVU.MOREX.r2.5HG0414050.1">
    <property type="protein sequence ID" value="HORVU.MOREX.r2.5HG0414050.1.CDS.1"/>
    <property type="gene ID" value="HORVU.MOREX.r2.5HG0414050"/>
</dbReference>
<dbReference type="AlphaFoldDB" id="M0YKS2"/>
<keyword evidence="2" id="KW-1185">Reference proteome</keyword>
<dbReference type="PaxDb" id="4513-MLOC_70314.1"/>
<accession>M0YKS2</accession>